<reference evidence="1" key="1">
    <citation type="submission" date="2022-11" db="EMBL/GenBank/DDBJ databases">
        <title>Genome Sequence of Nemania bipapillata.</title>
        <authorList>
            <person name="Buettner E."/>
        </authorList>
    </citation>
    <scope>NUCLEOTIDE SEQUENCE</scope>
    <source>
        <strain evidence="1">CP14</strain>
    </source>
</reference>
<evidence type="ECO:0000313" key="2">
    <source>
        <dbReference type="Proteomes" id="UP001153334"/>
    </source>
</evidence>
<dbReference type="Proteomes" id="UP001153334">
    <property type="component" value="Unassembled WGS sequence"/>
</dbReference>
<protein>
    <submittedName>
        <fullName evidence="1">Uncharacterized protein</fullName>
    </submittedName>
</protein>
<organism evidence="1 2">
    <name type="scientific">Nemania bipapillata</name>
    <dbReference type="NCBI Taxonomy" id="110536"/>
    <lineage>
        <taxon>Eukaryota</taxon>
        <taxon>Fungi</taxon>
        <taxon>Dikarya</taxon>
        <taxon>Ascomycota</taxon>
        <taxon>Pezizomycotina</taxon>
        <taxon>Sordariomycetes</taxon>
        <taxon>Xylariomycetidae</taxon>
        <taxon>Xylariales</taxon>
        <taxon>Xylariaceae</taxon>
        <taxon>Nemania</taxon>
    </lineage>
</organism>
<dbReference type="EMBL" id="JAPESX010000215">
    <property type="protein sequence ID" value="KAJ8122531.1"/>
    <property type="molecule type" value="Genomic_DNA"/>
</dbReference>
<accession>A0ACC2J507</accession>
<name>A0ACC2J507_9PEZI</name>
<evidence type="ECO:0000313" key="1">
    <source>
        <dbReference type="EMBL" id="KAJ8122531.1"/>
    </source>
</evidence>
<proteinExistence type="predicted"/>
<comment type="caution">
    <text evidence="1">The sequence shown here is derived from an EMBL/GenBank/DDBJ whole genome shotgun (WGS) entry which is preliminary data.</text>
</comment>
<gene>
    <name evidence="1" type="ORF">ONZ43_g1301</name>
</gene>
<sequence length="77" mass="8463">MDAVISALLNEGVPVLRIGEKDYERSVATSNLLYRFFRPGCVVQPTQIREVESVIRVAKSHDVAVTIKNGGHSYTGC</sequence>
<keyword evidence="2" id="KW-1185">Reference proteome</keyword>